<dbReference type="AlphaFoldDB" id="A0A448WX71"/>
<feature type="compositionally biased region" description="Polar residues" evidence="9">
    <location>
        <begin position="32"/>
        <end position="44"/>
    </location>
</feature>
<dbReference type="EMBL" id="CAAALY010056948">
    <property type="protein sequence ID" value="VEL22538.1"/>
    <property type="molecule type" value="Genomic_DNA"/>
</dbReference>
<dbReference type="InterPro" id="IPR011009">
    <property type="entry name" value="Kinase-like_dom_sf"/>
</dbReference>
<keyword evidence="6" id="KW-0067">ATP-binding</keyword>
<evidence type="ECO:0000256" key="6">
    <source>
        <dbReference type="ARBA" id="ARBA00022840"/>
    </source>
</evidence>
<dbReference type="GO" id="GO:0005737">
    <property type="term" value="C:cytoplasm"/>
    <property type="evidence" value="ECO:0007669"/>
    <property type="project" value="TreeGrafter"/>
</dbReference>
<feature type="non-terminal residue" evidence="10">
    <location>
        <position position="1"/>
    </location>
</feature>
<evidence type="ECO:0000256" key="8">
    <source>
        <dbReference type="ARBA" id="ARBA00048679"/>
    </source>
</evidence>
<comment type="caution">
    <text evidence="10">The sequence shown here is derived from an EMBL/GenBank/DDBJ whole genome shotgun (WGS) entry which is preliminary data.</text>
</comment>
<dbReference type="Proteomes" id="UP000784294">
    <property type="component" value="Unassembled WGS sequence"/>
</dbReference>
<dbReference type="PANTHER" id="PTHR47634">
    <property type="entry name" value="PROTEIN KINASE DOMAIN-CONTAINING PROTEIN-RELATED"/>
    <property type="match status" value="1"/>
</dbReference>
<sequence length="313" mass="33550">GICHSVQSRNIQSTITCVGKKRNRKNRRKNKLSQGSSGDALSNKQNDEDDAILTANENDNDIDEGSDTQTERPVHLRRVKQLPDHSGAAADLDLSDTTTCAGVQEPHKTTLQPESLLAAAATAAGFGPASATGKLIGSILPPAGAKRGASSSDHQVQYSPKEIQQHQQSVDSTLTSGRSLMRHLSSLNDEKSGINSGIIKVSPMDKRASMVVLSASGCSVKTGNTTGSGSASSSNNRRSLLFERELNQPDPSKEVCDILVKIADLGNACWTYRHFTEDIQTRQYRALEVLLGSGYGTAADVWSTACMNFYKDS</sequence>
<protein>
    <recommendedName>
        <fullName evidence="1">non-specific serine/threonine protein kinase</fullName>
        <ecNumber evidence="1">2.7.11.1</ecNumber>
    </recommendedName>
</protein>
<dbReference type="GO" id="GO:0000245">
    <property type="term" value="P:spliceosomal complex assembly"/>
    <property type="evidence" value="ECO:0007669"/>
    <property type="project" value="TreeGrafter"/>
</dbReference>
<feature type="region of interest" description="Disordered" evidence="9">
    <location>
        <begin position="144"/>
        <end position="168"/>
    </location>
</feature>
<feature type="compositionally biased region" description="Polar residues" evidence="9">
    <location>
        <begin position="149"/>
        <end position="158"/>
    </location>
</feature>
<feature type="compositionally biased region" description="Basic residues" evidence="9">
    <location>
        <begin position="19"/>
        <end position="31"/>
    </location>
</feature>
<dbReference type="EC" id="2.7.11.1" evidence="1"/>
<gene>
    <name evidence="10" type="ORF">PXEA_LOCUS15978</name>
</gene>
<dbReference type="GO" id="GO:0050684">
    <property type="term" value="P:regulation of mRNA processing"/>
    <property type="evidence" value="ECO:0007669"/>
    <property type="project" value="TreeGrafter"/>
</dbReference>
<keyword evidence="11" id="KW-1185">Reference proteome</keyword>
<evidence type="ECO:0000256" key="5">
    <source>
        <dbReference type="ARBA" id="ARBA00022777"/>
    </source>
</evidence>
<keyword evidence="3" id="KW-0808">Transferase</keyword>
<evidence type="ECO:0000256" key="9">
    <source>
        <dbReference type="SAM" id="MobiDB-lite"/>
    </source>
</evidence>
<comment type="catalytic activity">
    <reaction evidence="7">
        <text>L-threonyl-[protein] + ATP = O-phospho-L-threonyl-[protein] + ADP + H(+)</text>
        <dbReference type="Rhea" id="RHEA:46608"/>
        <dbReference type="Rhea" id="RHEA-COMP:11060"/>
        <dbReference type="Rhea" id="RHEA-COMP:11605"/>
        <dbReference type="ChEBI" id="CHEBI:15378"/>
        <dbReference type="ChEBI" id="CHEBI:30013"/>
        <dbReference type="ChEBI" id="CHEBI:30616"/>
        <dbReference type="ChEBI" id="CHEBI:61977"/>
        <dbReference type="ChEBI" id="CHEBI:456216"/>
        <dbReference type="EC" id="2.7.11.1"/>
    </reaction>
</comment>
<dbReference type="Gene3D" id="1.10.510.10">
    <property type="entry name" value="Transferase(Phosphotransferase) domain 1"/>
    <property type="match status" value="1"/>
</dbReference>
<accession>A0A448WX71</accession>
<evidence type="ECO:0000256" key="4">
    <source>
        <dbReference type="ARBA" id="ARBA00022741"/>
    </source>
</evidence>
<comment type="catalytic activity">
    <reaction evidence="8">
        <text>L-seryl-[protein] + ATP = O-phospho-L-seryl-[protein] + ADP + H(+)</text>
        <dbReference type="Rhea" id="RHEA:17989"/>
        <dbReference type="Rhea" id="RHEA-COMP:9863"/>
        <dbReference type="Rhea" id="RHEA-COMP:11604"/>
        <dbReference type="ChEBI" id="CHEBI:15378"/>
        <dbReference type="ChEBI" id="CHEBI:29999"/>
        <dbReference type="ChEBI" id="CHEBI:30616"/>
        <dbReference type="ChEBI" id="CHEBI:83421"/>
        <dbReference type="ChEBI" id="CHEBI:456216"/>
        <dbReference type="EC" id="2.7.11.1"/>
    </reaction>
</comment>
<name>A0A448WX71_9PLAT</name>
<evidence type="ECO:0000256" key="1">
    <source>
        <dbReference type="ARBA" id="ARBA00012513"/>
    </source>
</evidence>
<dbReference type="GO" id="GO:0005634">
    <property type="term" value="C:nucleus"/>
    <property type="evidence" value="ECO:0007669"/>
    <property type="project" value="TreeGrafter"/>
</dbReference>
<dbReference type="GO" id="GO:0004674">
    <property type="term" value="F:protein serine/threonine kinase activity"/>
    <property type="evidence" value="ECO:0007669"/>
    <property type="project" value="UniProtKB-KW"/>
</dbReference>
<evidence type="ECO:0000256" key="7">
    <source>
        <dbReference type="ARBA" id="ARBA00047899"/>
    </source>
</evidence>
<dbReference type="OrthoDB" id="2649at2759"/>
<keyword evidence="4" id="KW-0547">Nucleotide-binding</keyword>
<evidence type="ECO:0000256" key="2">
    <source>
        <dbReference type="ARBA" id="ARBA00022527"/>
    </source>
</evidence>
<evidence type="ECO:0000313" key="10">
    <source>
        <dbReference type="EMBL" id="VEL22538.1"/>
    </source>
</evidence>
<dbReference type="SUPFAM" id="SSF56112">
    <property type="entry name" value="Protein kinase-like (PK-like)"/>
    <property type="match status" value="1"/>
</dbReference>
<dbReference type="GO" id="GO:0005524">
    <property type="term" value="F:ATP binding"/>
    <property type="evidence" value="ECO:0007669"/>
    <property type="project" value="UniProtKB-KW"/>
</dbReference>
<evidence type="ECO:0000313" key="11">
    <source>
        <dbReference type="Proteomes" id="UP000784294"/>
    </source>
</evidence>
<feature type="region of interest" description="Disordered" evidence="9">
    <location>
        <begin position="19"/>
        <end position="47"/>
    </location>
</feature>
<proteinExistence type="predicted"/>
<reference evidence="10" key="1">
    <citation type="submission" date="2018-11" db="EMBL/GenBank/DDBJ databases">
        <authorList>
            <consortium name="Pathogen Informatics"/>
        </authorList>
    </citation>
    <scope>NUCLEOTIDE SEQUENCE</scope>
</reference>
<keyword evidence="5" id="KW-0418">Kinase</keyword>
<evidence type="ECO:0000256" key="3">
    <source>
        <dbReference type="ARBA" id="ARBA00022679"/>
    </source>
</evidence>
<keyword evidence="2" id="KW-0723">Serine/threonine-protein kinase</keyword>
<organism evidence="10 11">
    <name type="scientific">Protopolystoma xenopodis</name>
    <dbReference type="NCBI Taxonomy" id="117903"/>
    <lineage>
        <taxon>Eukaryota</taxon>
        <taxon>Metazoa</taxon>
        <taxon>Spiralia</taxon>
        <taxon>Lophotrochozoa</taxon>
        <taxon>Platyhelminthes</taxon>
        <taxon>Monogenea</taxon>
        <taxon>Polyopisthocotylea</taxon>
        <taxon>Polystomatidea</taxon>
        <taxon>Polystomatidae</taxon>
        <taxon>Protopolystoma</taxon>
    </lineage>
</organism>
<dbReference type="InterPro" id="IPR051334">
    <property type="entry name" value="SRPK"/>
</dbReference>
<dbReference type="PANTHER" id="PTHR47634:SF9">
    <property type="entry name" value="PROTEIN KINASE DOMAIN-CONTAINING PROTEIN-RELATED"/>
    <property type="match status" value="1"/>
</dbReference>